<name>A0ABW3A1J3_9ACTN</name>
<proteinExistence type="predicted"/>
<organism evidence="1 2">
    <name type="scientific">Micromonospora azadirachtae</name>
    <dbReference type="NCBI Taxonomy" id="1970735"/>
    <lineage>
        <taxon>Bacteria</taxon>
        <taxon>Bacillati</taxon>
        <taxon>Actinomycetota</taxon>
        <taxon>Actinomycetes</taxon>
        <taxon>Micromonosporales</taxon>
        <taxon>Micromonosporaceae</taxon>
        <taxon>Micromonospora</taxon>
    </lineage>
</organism>
<reference evidence="2" key="1">
    <citation type="journal article" date="2019" name="Int. J. Syst. Evol. Microbiol.">
        <title>The Global Catalogue of Microorganisms (GCM) 10K type strain sequencing project: providing services to taxonomists for standard genome sequencing and annotation.</title>
        <authorList>
            <consortium name="The Broad Institute Genomics Platform"/>
            <consortium name="The Broad Institute Genome Sequencing Center for Infectious Disease"/>
            <person name="Wu L."/>
            <person name="Ma J."/>
        </authorList>
    </citation>
    <scope>NUCLEOTIDE SEQUENCE [LARGE SCALE GENOMIC DNA]</scope>
    <source>
        <strain evidence="2">JCM 32148</strain>
    </source>
</reference>
<accession>A0ABW3A1J3</accession>
<dbReference type="EMBL" id="JBHTHM010000538">
    <property type="protein sequence ID" value="MFD0784766.1"/>
    <property type="molecule type" value="Genomic_DNA"/>
</dbReference>
<comment type="caution">
    <text evidence="1">The sequence shown here is derived from an EMBL/GenBank/DDBJ whole genome shotgun (WGS) entry which is preliminary data.</text>
</comment>
<dbReference type="Proteomes" id="UP001597053">
    <property type="component" value="Unassembled WGS sequence"/>
</dbReference>
<gene>
    <name evidence="1" type="ORF">ACFQZ8_12720</name>
</gene>
<evidence type="ECO:0000313" key="1">
    <source>
        <dbReference type="EMBL" id="MFD0784766.1"/>
    </source>
</evidence>
<evidence type="ECO:0000313" key="2">
    <source>
        <dbReference type="Proteomes" id="UP001597053"/>
    </source>
</evidence>
<protein>
    <submittedName>
        <fullName evidence="1">Uncharacterized protein</fullName>
    </submittedName>
</protein>
<keyword evidence="2" id="KW-1185">Reference proteome</keyword>
<sequence length="59" mass="6446">MAVPTPELAEQLLTFRAYAEEWLAQLVKPPPETIRDAIAFSAPCTKSVPTPTPHRLSGT</sequence>